<evidence type="ECO:0000313" key="10">
    <source>
        <dbReference type="EMBL" id="RHL33347.1"/>
    </source>
</evidence>
<evidence type="ECO:0000256" key="1">
    <source>
        <dbReference type="ARBA" id="ARBA00004834"/>
    </source>
</evidence>
<evidence type="ECO:0000313" key="11">
    <source>
        <dbReference type="Proteomes" id="UP000283672"/>
    </source>
</evidence>
<dbReference type="InterPro" id="IPR016840">
    <property type="entry name" value="Glyco_hydro_43_endo_a_Ara-ase"/>
</dbReference>
<dbReference type="Gene3D" id="2.115.10.20">
    <property type="entry name" value="Glycosyl hydrolase domain, family 43"/>
    <property type="match status" value="1"/>
</dbReference>
<accession>A0AA92V841</accession>
<evidence type="ECO:0000256" key="4">
    <source>
        <dbReference type="ARBA" id="ARBA00023295"/>
    </source>
</evidence>
<evidence type="ECO:0000256" key="5">
    <source>
        <dbReference type="PIRNR" id="PIRNR026534"/>
    </source>
</evidence>
<evidence type="ECO:0000256" key="8">
    <source>
        <dbReference type="PIRSR" id="PIRSR026534-3"/>
    </source>
</evidence>
<reference evidence="10 11" key="1">
    <citation type="submission" date="2018-08" db="EMBL/GenBank/DDBJ databases">
        <title>A genome reference for cultivated species of the human gut microbiota.</title>
        <authorList>
            <person name="Zou Y."/>
            <person name="Xue W."/>
            <person name="Luo G."/>
        </authorList>
    </citation>
    <scope>NUCLEOTIDE SEQUENCE [LARGE SCALE GENOMIC DNA]</scope>
    <source>
        <strain evidence="10 11">AF38-11</strain>
    </source>
</reference>
<feature type="site" description="Important for catalytic activity, responsible for pKa modulation of the active site Glu and correct orientation of both the proton donor and substrate" evidence="8">
    <location>
        <position position="166"/>
    </location>
</feature>
<keyword evidence="3 5" id="KW-0378">Hydrolase</keyword>
<dbReference type="InterPro" id="IPR023296">
    <property type="entry name" value="Glyco_hydro_beta-prop_sf"/>
</dbReference>
<feature type="binding site" evidence="7">
    <location>
        <position position="126"/>
    </location>
    <ligand>
        <name>substrate</name>
    </ligand>
</feature>
<dbReference type="SUPFAM" id="SSF75005">
    <property type="entry name" value="Arabinanase/levansucrase/invertase"/>
    <property type="match status" value="1"/>
</dbReference>
<evidence type="ECO:0000256" key="9">
    <source>
        <dbReference type="SAM" id="SignalP"/>
    </source>
</evidence>
<evidence type="ECO:0000256" key="6">
    <source>
        <dbReference type="PIRSR" id="PIRSR026534-1"/>
    </source>
</evidence>
<dbReference type="Proteomes" id="UP000283672">
    <property type="component" value="Unassembled WGS sequence"/>
</dbReference>
<sequence>MKQNITKYLGLQLMALALLPASSSIVHAQSPVAQEPVVVDTPFVHDPVMACENGTYYLYCTGHGIAQMTSRDRQHWTLSREGVLPNGKIPAWTHDSVPGFENHIWAPDVIKYRGKWYMAYSCSTFGKNTSAIGLLSNKSLADKNSWKDEGCIVASKGNRDNWNAIDPNFVIDEKGKPWMTWGSFWDGIQLIPLDKNMHAKKGAKPVTIARRYSPERSDVPSNPTSKEAGTNAIEAPFIMKHGDYYYLFVSWDYCCRGIKSNYRVAVGRSKKVAGPYLDKAGRDMRNGGGTLILEGDKKEYEAMGHCSAYSFPDGDYFFCHGYSVPKNGASILVQKKINWTEDGWLTLE</sequence>
<dbReference type="PIRSF" id="PIRSF026534">
    <property type="entry name" value="Endo_alpha-L-arabinosidase"/>
    <property type="match status" value="1"/>
</dbReference>
<feature type="binding site" evidence="7">
    <location>
        <position position="46"/>
    </location>
    <ligand>
        <name>substrate</name>
    </ligand>
</feature>
<feature type="binding site" evidence="7">
    <location>
        <begin position="183"/>
        <end position="185"/>
    </location>
    <ligand>
        <name>substrate</name>
    </ligand>
</feature>
<dbReference type="PANTHER" id="PTHR43301:SF3">
    <property type="entry name" value="ARABINAN ENDO-1,5-ALPHA-L-ARABINOSIDASE A-RELATED"/>
    <property type="match status" value="1"/>
</dbReference>
<evidence type="ECO:0000256" key="7">
    <source>
        <dbReference type="PIRSR" id="PIRSR026534-2"/>
    </source>
</evidence>
<name>A0AA92V841_9BACT</name>
<dbReference type="Pfam" id="PF04616">
    <property type="entry name" value="Glyco_hydro_43"/>
    <property type="match status" value="1"/>
</dbReference>
<dbReference type="AlphaFoldDB" id="A0AA92V841"/>
<feature type="binding site" evidence="7">
    <location>
        <begin position="163"/>
        <end position="166"/>
    </location>
    <ligand>
        <name>substrate</name>
    </ligand>
</feature>
<dbReference type="GO" id="GO:0005975">
    <property type="term" value="P:carbohydrate metabolic process"/>
    <property type="evidence" value="ECO:0007669"/>
    <property type="project" value="InterPro"/>
</dbReference>
<feature type="active site" description="Proton donor" evidence="6">
    <location>
        <position position="234"/>
    </location>
</feature>
<dbReference type="GO" id="GO:0046558">
    <property type="term" value="F:arabinan endo-1,5-alpha-L-arabinosidase activity"/>
    <property type="evidence" value="ECO:0007669"/>
    <property type="project" value="InterPro"/>
</dbReference>
<feature type="site" description="Important for substrate recognition" evidence="8">
    <location>
        <position position="305"/>
    </location>
</feature>
<dbReference type="InterPro" id="IPR006710">
    <property type="entry name" value="Glyco_hydro_43"/>
</dbReference>
<dbReference type="PANTHER" id="PTHR43301">
    <property type="entry name" value="ARABINAN ENDO-1,5-ALPHA-L-ARABINOSIDASE"/>
    <property type="match status" value="1"/>
</dbReference>
<organism evidence="10 11">
    <name type="scientific">Segatella copri</name>
    <dbReference type="NCBI Taxonomy" id="165179"/>
    <lineage>
        <taxon>Bacteria</taxon>
        <taxon>Pseudomonadati</taxon>
        <taxon>Bacteroidota</taxon>
        <taxon>Bacteroidia</taxon>
        <taxon>Bacteroidales</taxon>
        <taxon>Prevotellaceae</taxon>
        <taxon>Segatella</taxon>
    </lineage>
</organism>
<comment type="pathway">
    <text evidence="1 5">Glycan metabolism; L-arabinan degradation.</text>
</comment>
<evidence type="ECO:0000256" key="3">
    <source>
        <dbReference type="ARBA" id="ARBA00022801"/>
    </source>
</evidence>
<feature type="chain" id="PRO_5041679452" evidence="9">
    <location>
        <begin position="29"/>
        <end position="348"/>
    </location>
</feature>
<dbReference type="RefSeq" id="WP_118417099.1">
    <property type="nucleotide sequence ID" value="NZ_QROP01000064.1"/>
</dbReference>
<gene>
    <name evidence="10" type="ORF">DW026_14395</name>
</gene>
<proteinExistence type="inferred from homology"/>
<comment type="caution">
    <text evidence="10">The sequence shown here is derived from an EMBL/GenBank/DDBJ whole genome shotgun (WGS) entry which is preliminary data.</text>
</comment>
<dbReference type="EMBL" id="QROP01000064">
    <property type="protein sequence ID" value="RHL33347.1"/>
    <property type="molecule type" value="Genomic_DNA"/>
</dbReference>
<dbReference type="InterPro" id="IPR050727">
    <property type="entry name" value="GH43_arabinanases"/>
</dbReference>
<keyword evidence="9" id="KW-0732">Signal</keyword>
<feature type="signal peptide" evidence="9">
    <location>
        <begin position="1"/>
        <end position="28"/>
    </location>
</feature>
<keyword evidence="4 5" id="KW-0326">Glycosidase</keyword>
<feature type="active site" description="Proton acceptor" evidence="6">
    <location>
        <position position="46"/>
    </location>
</feature>
<comment type="similarity">
    <text evidence="2 5">Belongs to the glycosyl hydrolase 43 family.</text>
</comment>
<evidence type="ECO:0000256" key="2">
    <source>
        <dbReference type="ARBA" id="ARBA00009865"/>
    </source>
</evidence>
<protein>
    <submittedName>
        <fullName evidence="10">Arabinan endo-1,5-alpha-L-arabinosidase</fullName>
    </submittedName>
</protein>